<dbReference type="Proteomes" id="UP000287651">
    <property type="component" value="Unassembled WGS sequence"/>
</dbReference>
<accession>A0A427B3C5</accession>
<evidence type="ECO:0000256" key="1">
    <source>
        <dbReference type="SAM" id="Phobius"/>
    </source>
</evidence>
<feature type="transmembrane region" description="Helical" evidence="1">
    <location>
        <begin position="81"/>
        <end position="101"/>
    </location>
</feature>
<keyword evidence="1" id="KW-1133">Transmembrane helix</keyword>
<sequence>MKRLPCDRRVLRVDPDPTGLSHLPAPTPRREFTLFHWVKSLWAPMSTAGFGISNKGRGHIGFGRDGVGLRTPALAMEKNKVMVCAAVGFLGLLSAALGFAVEATRIKVLAYRDDPF</sequence>
<evidence type="ECO:0000313" key="3">
    <source>
        <dbReference type="Proteomes" id="UP000287651"/>
    </source>
</evidence>
<reference evidence="2 3" key="1">
    <citation type="journal article" date="2014" name="Agronomy (Basel)">
        <title>A Draft Genome Sequence for Ensete ventricosum, the Drought-Tolerant Tree Against Hunger.</title>
        <authorList>
            <person name="Harrison J."/>
            <person name="Moore K.A."/>
            <person name="Paszkiewicz K."/>
            <person name="Jones T."/>
            <person name="Grant M."/>
            <person name="Ambacheew D."/>
            <person name="Muzemil S."/>
            <person name="Studholme D.J."/>
        </authorList>
    </citation>
    <scope>NUCLEOTIDE SEQUENCE [LARGE SCALE GENOMIC DNA]</scope>
</reference>
<evidence type="ECO:0000313" key="2">
    <source>
        <dbReference type="EMBL" id="RRT82989.1"/>
    </source>
</evidence>
<comment type="caution">
    <text evidence="2">The sequence shown here is derived from an EMBL/GenBank/DDBJ whole genome shotgun (WGS) entry which is preliminary data.</text>
</comment>
<keyword evidence="1" id="KW-0812">Transmembrane</keyword>
<dbReference type="EMBL" id="AMZH03000583">
    <property type="protein sequence ID" value="RRT82989.1"/>
    <property type="molecule type" value="Genomic_DNA"/>
</dbReference>
<proteinExistence type="predicted"/>
<keyword evidence="1" id="KW-0472">Membrane</keyword>
<organism evidence="2 3">
    <name type="scientific">Ensete ventricosum</name>
    <name type="common">Abyssinian banana</name>
    <name type="synonym">Musa ensete</name>
    <dbReference type="NCBI Taxonomy" id="4639"/>
    <lineage>
        <taxon>Eukaryota</taxon>
        <taxon>Viridiplantae</taxon>
        <taxon>Streptophyta</taxon>
        <taxon>Embryophyta</taxon>
        <taxon>Tracheophyta</taxon>
        <taxon>Spermatophyta</taxon>
        <taxon>Magnoliopsida</taxon>
        <taxon>Liliopsida</taxon>
        <taxon>Zingiberales</taxon>
        <taxon>Musaceae</taxon>
        <taxon>Ensete</taxon>
    </lineage>
</organism>
<gene>
    <name evidence="2" type="ORF">B296_00010394</name>
</gene>
<dbReference type="AlphaFoldDB" id="A0A427B3C5"/>
<name>A0A427B3C5_ENSVE</name>
<protein>
    <submittedName>
        <fullName evidence="2">Uncharacterized protein</fullName>
    </submittedName>
</protein>